<dbReference type="SUPFAM" id="SSF55811">
    <property type="entry name" value="Nudix"/>
    <property type="match status" value="1"/>
</dbReference>
<gene>
    <name evidence="4" type="ORF">ACFO26_05795</name>
</gene>
<dbReference type="RefSeq" id="WP_213534876.1">
    <property type="nucleotide sequence ID" value="NZ_BOVQ01000004.1"/>
</dbReference>
<evidence type="ECO:0000313" key="4">
    <source>
        <dbReference type="EMBL" id="MFC4652418.1"/>
    </source>
</evidence>
<accession>A0ABV9JER6</accession>
<comment type="cofactor">
    <cofactor evidence="1">
        <name>Mg(2+)</name>
        <dbReference type="ChEBI" id="CHEBI:18420"/>
    </cofactor>
</comment>
<dbReference type="PROSITE" id="PS51462">
    <property type="entry name" value="NUDIX"/>
    <property type="match status" value="1"/>
</dbReference>
<proteinExistence type="predicted"/>
<organism evidence="4 5">
    <name type="scientific">Lactococcus nasutitermitis</name>
    <dbReference type="NCBI Taxonomy" id="1652957"/>
    <lineage>
        <taxon>Bacteria</taxon>
        <taxon>Bacillati</taxon>
        <taxon>Bacillota</taxon>
        <taxon>Bacilli</taxon>
        <taxon>Lactobacillales</taxon>
        <taxon>Streptococcaceae</taxon>
        <taxon>Lactococcus</taxon>
    </lineage>
</organism>
<dbReference type="InterPro" id="IPR015797">
    <property type="entry name" value="NUDIX_hydrolase-like_dom_sf"/>
</dbReference>
<dbReference type="InterPro" id="IPR020084">
    <property type="entry name" value="NUDIX_hydrolase_CS"/>
</dbReference>
<evidence type="ECO:0000313" key="5">
    <source>
        <dbReference type="Proteomes" id="UP001595987"/>
    </source>
</evidence>
<dbReference type="PROSITE" id="PS00893">
    <property type="entry name" value="NUDIX_BOX"/>
    <property type="match status" value="1"/>
</dbReference>
<keyword evidence="2 4" id="KW-0378">Hydrolase</keyword>
<dbReference type="Pfam" id="PF00293">
    <property type="entry name" value="NUDIX"/>
    <property type="match status" value="1"/>
</dbReference>
<name>A0ABV9JER6_9LACT</name>
<evidence type="ECO:0000259" key="3">
    <source>
        <dbReference type="PROSITE" id="PS51462"/>
    </source>
</evidence>
<dbReference type="CDD" id="cd04688">
    <property type="entry name" value="NUDIX_Hydrolase"/>
    <property type="match status" value="1"/>
</dbReference>
<feature type="domain" description="Nudix hydrolase" evidence="3">
    <location>
        <begin position="13"/>
        <end position="155"/>
    </location>
</feature>
<evidence type="ECO:0000256" key="1">
    <source>
        <dbReference type="ARBA" id="ARBA00001946"/>
    </source>
</evidence>
<dbReference type="PANTHER" id="PTHR43046:SF14">
    <property type="entry name" value="MUTT_NUDIX FAMILY PROTEIN"/>
    <property type="match status" value="1"/>
</dbReference>
<keyword evidence="5" id="KW-1185">Reference proteome</keyword>
<dbReference type="GO" id="GO:0016787">
    <property type="term" value="F:hydrolase activity"/>
    <property type="evidence" value="ECO:0007669"/>
    <property type="project" value="UniProtKB-KW"/>
</dbReference>
<evidence type="ECO:0000256" key="2">
    <source>
        <dbReference type="ARBA" id="ARBA00022801"/>
    </source>
</evidence>
<sequence length="164" mass="19446">MNNDIGFSRENNWFRYRAGAIIVEDGKVLMAHNNHDDYFYSVGGAVQFGETAEEACQREVFEETGLHFEIERLAFIHENFFVGQEIDEMYGKHCHELTFYFLMKPIVNPEFHISETHLGWQEKMVWLPLETYSTLKAFPTFFADELPHLTENLKHIITYENWEK</sequence>
<dbReference type="EMBL" id="JBHSGD010000005">
    <property type="protein sequence ID" value="MFC4652418.1"/>
    <property type="molecule type" value="Genomic_DNA"/>
</dbReference>
<dbReference type="Proteomes" id="UP001595987">
    <property type="component" value="Unassembled WGS sequence"/>
</dbReference>
<reference evidence="5" key="1">
    <citation type="journal article" date="2019" name="Int. J. Syst. Evol. Microbiol.">
        <title>The Global Catalogue of Microorganisms (GCM) 10K type strain sequencing project: providing services to taxonomists for standard genome sequencing and annotation.</title>
        <authorList>
            <consortium name="The Broad Institute Genomics Platform"/>
            <consortium name="The Broad Institute Genome Sequencing Center for Infectious Disease"/>
            <person name="Wu L."/>
            <person name="Ma J."/>
        </authorList>
    </citation>
    <scope>NUCLEOTIDE SEQUENCE [LARGE SCALE GENOMIC DNA]</scope>
    <source>
        <strain evidence="5">CCUG 63287</strain>
    </source>
</reference>
<comment type="caution">
    <text evidence="4">The sequence shown here is derived from an EMBL/GenBank/DDBJ whole genome shotgun (WGS) entry which is preliminary data.</text>
</comment>
<dbReference type="Gene3D" id="3.90.79.10">
    <property type="entry name" value="Nucleoside Triphosphate Pyrophosphohydrolase"/>
    <property type="match status" value="1"/>
</dbReference>
<protein>
    <submittedName>
        <fullName evidence="4">NUDIX hydrolase</fullName>
    </submittedName>
</protein>
<dbReference type="InterPro" id="IPR000086">
    <property type="entry name" value="NUDIX_hydrolase_dom"/>
</dbReference>
<dbReference type="PANTHER" id="PTHR43046">
    <property type="entry name" value="GDP-MANNOSE MANNOSYL HYDROLASE"/>
    <property type="match status" value="1"/>
</dbReference>